<evidence type="ECO:0000313" key="2">
    <source>
        <dbReference type="EMBL" id="PIR69411.1"/>
    </source>
</evidence>
<feature type="transmembrane region" description="Helical" evidence="1">
    <location>
        <begin position="81"/>
        <end position="105"/>
    </location>
</feature>
<sequence length="185" mass="20840">MFVPSLLQAFSNIRGVLTADVSIWLLLTPLVVLWVATEFYYGEYKREQFGFSSALTSGMSLVWVSLVAVRVLFLFDREGGIFALFETWILLAFVLYGLFIVYASFTHIVTLRAMGKVAAPSLLYFLSIVAVILGEGTLALNYYILLAFSIVFIVLVAFFFIIKRYFLGLRGDIERVKEAGSKPKM</sequence>
<protein>
    <submittedName>
        <fullName evidence="2">Uncharacterized protein</fullName>
    </submittedName>
</protein>
<feature type="transmembrane region" description="Helical" evidence="1">
    <location>
        <begin position="53"/>
        <end position="75"/>
    </location>
</feature>
<reference evidence="3" key="1">
    <citation type="submission" date="2017-09" db="EMBL/GenBank/DDBJ databases">
        <title>Depth-based differentiation of microbial function through sediment-hosted aquifers and enrichment of novel symbionts in the deep terrestrial subsurface.</title>
        <authorList>
            <person name="Probst A.J."/>
            <person name="Ladd B."/>
            <person name="Jarett J.K."/>
            <person name="Geller-Mcgrath D.E."/>
            <person name="Sieber C.M.K."/>
            <person name="Emerson J.B."/>
            <person name="Anantharaman K."/>
            <person name="Thomas B.C."/>
            <person name="Malmstrom R."/>
            <person name="Stieglmeier M."/>
            <person name="Klingl A."/>
            <person name="Woyke T."/>
            <person name="Ryan C.M."/>
            <person name="Banfield J.F."/>
        </authorList>
    </citation>
    <scope>NUCLEOTIDE SEQUENCE [LARGE SCALE GENOMIC DNA]</scope>
</reference>
<keyword evidence="1" id="KW-0472">Membrane</keyword>
<feature type="transmembrane region" description="Helical" evidence="1">
    <location>
        <begin position="21"/>
        <end position="41"/>
    </location>
</feature>
<name>A0A2H0TCY4_9BACT</name>
<feature type="transmembrane region" description="Helical" evidence="1">
    <location>
        <begin position="140"/>
        <end position="162"/>
    </location>
</feature>
<keyword evidence="1" id="KW-1133">Transmembrane helix</keyword>
<dbReference type="EMBL" id="PFCO01000008">
    <property type="protein sequence ID" value="PIR69411.1"/>
    <property type="molecule type" value="Genomic_DNA"/>
</dbReference>
<evidence type="ECO:0000313" key="3">
    <source>
        <dbReference type="Proteomes" id="UP000231503"/>
    </source>
</evidence>
<dbReference type="Proteomes" id="UP000231503">
    <property type="component" value="Unassembled WGS sequence"/>
</dbReference>
<comment type="caution">
    <text evidence="2">The sequence shown here is derived from an EMBL/GenBank/DDBJ whole genome shotgun (WGS) entry which is preliminary data.</text>
</comment>
<accession>A0A2H0TCY4</accession>
<keyword evidence="1" id="KW-0812">Transmembrane</keyword>
<feature type="transmembrane region" description="Helical" evidence="1">
    <location>
        <begin position="117"/>
        <end position="134"/>
    </location>
</feature>
<dbReference type="AlphaFoldDB" id="A0A2H0TCY4"/>
<organism evidence="2 3">
    <name type="scientific">Candidatus Niyogibacteria bacterium CG10_big_fil_rev_8_21_14_0_10_46_36</name>
    <dbReference type="NCBI Taxonomy" id="1974726"/>
    <lineage>
        <taxon>Bacteria</taxon>
        <taxon>Candidatus Niyogiibacteriota</taxon>
    </lineage>
</organism>
<proteinExistence type="predicted"/>
<gene>
    <name evidence="2" type="ORF">COU47_03510</name>
</gene>
<evidence type="ECO:0000256" key="1">
    <source>
        <dbReference type="SAM" id="Phobius"/>
    </source>
</evidence>